<keyword evidence="1" id="KW-0472">Membrane</keyword>
<keyword evidence="1" id="KW-1133">Transmembrane helix</keyword>
<evidence type="ECO:0000313" key="3">
    <source>
        <dbReference type="Proteomes" id="UP001197214"/>
    </source>
</evidence>
<feature type="transmembrane region" description="Helical" evidence="1">
    <location>
        <begin position="80"/>
        <end position="100"/>
    </location>
</feature>
<dbReference type="InterPro" id="IPR025597">
    <property type="entry name" value="DUF4345"/>
</dbReference>
<protein>
    <submittedName>
        <fullName evidence="2">DUF4345 domain-containing protein</fullName>
    </submittedName>
</protein>
<name>A0ABS6XNF7_9SPHN</name>
<gene>
    <name evidence="2" type="ORF">KY084_12795</name>
</gene>
<dbReference type="EMBL" id="JAHWZX010000012">
    <property type="protein sequence ID" value="MBW4331748.1"/>
    <property type="molecule type" value="Genomic_DNA"/>
</dbReference>
<feature type="transmembrane region" description="Helical" evidence="1">
    <location>
        <begin position="50"/>
        <end position="68"/>
    </location>
</feature>
<reference evidence="2 3" key="1">
    <citation type="submission" date="2021-07" db="EMBL/GenBank/DDBJ databases">
        <title>Stakelama flava sp. nov., a novel endophytic bacterium isolated from branch of Kandelia candel.</title>
        <authorList>
            <person name="Tuo L."/>
        </authorList>
    </citation>
    <scope>NUCLEOTIDE SEQUENCE [LARGE SCALE GENOMIC DNA]</scope>
    <source>
        <strain evidence="2 3">CBK3Z-3</strain>
    </source>
</reference>
<evidence type="ECO:0000313" key="2">
    <source>
        <dbReference type="EMBL" id="MBW4331748.1"/>
    </source>
</evidence>
<organism evidence="2 3">
    <name type="scientific">Stakelama flava</name>
    <dbReference type="NCBI Taxonomy" id="2860338"/>
    <lineage>
        <taxon>Bacteria</taxon>
        <taxon>Pseudomonadati</taxon>
        <taxon>Pseudomonadota</taxon>
        <taxon>Alphaproteobacteria</taxon>
        <taxon>Sphingomonadales</taxon>
        <taxon>Sphingomonadaceae</taxon>
        <taxon>Stakelama</taxon>
    </lineage>
</organism>
<accession>A0ABS6XNF7</accession>
<dbReference type="Proteomes" id="UP001197214">
    <property type="component" value="Unassembled WGS sequence"/>
</dbReference>
<proteinExistence type="predicted"/>
<dbReference type="RefSeq" id="WP_219238860.1">
    <property type="nucleotide sequence ID" value="NZ_JAHWZX010000012.1"/>
</dbReference>
<dbReference type="Pfam" id="PF14248">
    <property type="entry name" value="DUF4345"/>
    <property type="match status" value="1"/>
</dbReference>
<comment type="caution">
    <text evidence="2">The sequence shown here is derived from an EMBL/GenBank/DDBJ whole genome shotgun (WGS) entry which is preliminary data.</text>
</comment>
<keyword evidence="3" id="KW-1185">Reference proteome</keyword>
<evidence type="ECO:0000256" key="1">
    <source>
        <dbReference type="SAM" id="Phobius"/>
    </source>
</evidence>
<keyword evidence="1" id="KW-0812">Transmembrane</keyword>
<sequence>MTLDTERRILQLLIAMVALFSLSAAVVSIFRGPGWLGYLGSVPTDLDSHFRYLSGELLAIAIGLFTCIPRIEARGYRFRTLGFIIVAGGLARFVSLWQVGHPSQGHMVAMAVELIVMPLLLGWQAFLASRWRGMRMPLLS</sequence>
<feature type="transmembrane region" description="Helical" evidence="1">
    <location>
        <begin position="12"/>
        <end position="30"/>
    </location>
</feature>
<feature type="transmembrane region" description="Helical" evidence="1">
    <location>
        <begin position="106"/>
        <end position="127"/>
    </location>
</feature>